<name>A0AAN6YXV8_9PEZI</name>
<comment type="caution">
    <text evidence="1">The sequence shown here is derived from an EMBL/GenBank/DDBJ whole genome shotgun (WGS) entry which is preliminary data.</text>
</comment>
<dbReference type="Proteomes" id="UP001302812">
    <property type="component" value="Unassembled WGS sequence"/>
</dbReference>
<organism evidence="1 2">
    <name type="scientific">Canariomyces notabilis</name>
    <dbReference type="NCBI Taxonomy" id="2074819"/>
    <lineage>
        <taxon>Eukaryota</taxon>
        <taxon>Fungi</taxon>
        <taxon>Dikarya</taxon>
        <taxon>Ascomycota</taxon>
        <taxon>Pezizomycotina</taxon>
        <taxon>Sordariomycetes</taxon>
        <taxon>Sordariomycetidae</taxon>
        <taxon>Sordariales</taxon>
        <taxon>Chaetomiaceae</taxon>
        <taxon>Canariomyces</taxon>
    </lineage>
</organism>
<dbReference type="AlphaFoldDB" id="A0AAN6YXV8"/>
<evidence type="ECO:0000313" key="2">
    <source>
        <dbReference type="Proteomes" id="UP001302812"/>
    </source>
</evidence>
<evidence type="ECO:0000313" key="1">
    <source>
        <dbReference type="EMBL" id="KAK4116799.1"/>
    </source>
</evidence>
<gene>
    <name evidence="1" type="ORF">N656DRAFT_795063</name>
</gene>
<proteinExistence type="predicted"/>
<dbReference type="GeneID" id="89941503"/>
<protein>
    <submittedName>
        <fullName evidence="1">Uncharacterized protein</fullName>
    </submittedName>
</protein>
<dbReference type="EMBL" id="MU853333">
    <property type="protein sequence ID" value="KAK4116799.1"/>
    <property type="molecule type" value="Genomic_DNA"/>
</dbReference>
<keyword evidence="2" id="KW-1185">Reference proteome</keyword>
<reference evidence="1" key="1">
    <citation type="journal article" date="2023" name="Mol. Phylogenet. Evol.">
        <title>Genome-scale phylogeny and comparative genomics of the fungal order Sordariales.</title>
        <authorList>
            <person name="Hensen N."/>
            <person name="Bonometti L."/>
            <person name="Westerberg I."/>
            <person name="Brannstrom I.O."/>
            <person name="Guillou S."/>
            <person name="Cros-Aarteil S."/>
            <person name="Calhoun S."/>
            <person name="Haridas S."/>
            <person name="Kuo A."/>
            <person name="Mondo S."/>
            <person name="Pangilinan J."/>
            <person name="Riley R."/>
            <person name="LaButti K."/>
            <person name="Andreopoulos B."/>
            <person name="Lipzen A."/>
            <person name="Chen C."/>
            <person name="Yan M."/>
            <person name="Daum C."/>
            <person name="Ng V."/>
            <person name="Clum A."/>
            <person name="Steindorff A."/>
            <person name="Ohm R.A."/>
            <person name="Martin F."/>
            <person name="Silar P."/>
            <person name="Natvig D.O."/>
            <person name="Lalanne C."/>
            <person name="Gautier V."/>
            <person name="Ament-Velasquez S.L."/>
            <person name="Kruys A."/>
            <person name="Hutchinson M.I."/>
            <person name="Powell A.J."/>
            <person name="Barry K."/>
            <person name="Miller A.N."/>
            <person name="Grigoriev I.V."/>
            <person name="Debuchy R."/>
            <person name="Gladieux P."/>
            <person name="Hiltunen Thoren M."/>
            <person name="Johannesson H."/>
        </authorList>
    </citation>
    <scope>NUCLEOTIDE SEQUENCE</scope>
    <source>
        <strain evidence="1">CBS 508.74</strain>
    </source>
</reference>
<dbReference type="RefSeq" id="XP_064674369.1">
    <property type="nucleotide sequence ID" value="XM_064817378.1"/>
</dbReference>
<accession>A0AAN6YXV8</accession>
<sequence>MADEDVADEPDALTTLARVVESQQRQIEILTKSLLEQSTAKFRRNPIENAKEDEFRAVITHVQDQVDQALALAMKANEESMGTQSVQAKLALVKKELKTLGNKYTELEKSVNAAKSIAET</sequence>
<reference evidence="1" key="2">
    <citation type="submission" date="2023-05" db="EMBL/GenBank/DDBJ databases">
        <authorList>
            <consortium name="Lawrence Berkeley National Laboratory"/>
            <person name="Steindorff A."/>
            <person name="Hensen N."/>
            <person name="Bonometti L."/>
            <person name="Westerberg I."/>
            <person name="Brannstrom I.O."/>
            <person name="Guillou S."/>
            <person name="Cros-Aarteil S."/>
            <person name="Calhoun S."/>
            <person name="Haridas S."/>
            <person name="Kuo A."/>
            <person name="Mondo S."/>
            <person name="Pangilinan J."/>
            <person name="Riley R."/>
            <person name="Labutti K."/>
            <person name="Andreopoulos B."/>
            <person name="Lipzen A."/>
            <person name="Chen C."/>
            <person name="Yanf M."/>
            <person name="Daum C."/>
            <person name="Ng V."/>
            <person name="Clum A."/>
            <person name="Ohm R."/>
            <person name="Martin F."/>
            <person name="Silar P."/>
            <person name="Natvig D."/>
            <person name="Lalanne C."/>
            <person name="Gautier V."/>
            <person name="Ament-Velasquez S.L."/>
            <person name="Kruys A."/>
            <person name="Hutchinson M.I."/>
            <person name="Powell A.J."/>
            <person name="Barry K."/>
            <person name="Miller A.N."/>
            <person name="Grigoriev I.V."/>
            <person name="Debuchy R."/>
            <person name="Gladieux P."/>
            <person name="Thoren M.H."/>
            <person name="Johannesson H."/>
        </authorList>
    </citation>
    <scope>NUCLEOTIDE SEQUENCE</scope>
    <source>
        <strain evidence="1">CBS 508.74</strain>
    </source>
</reference>